<feature type="binding site" evidence="12">
    <location>
        <position position="157"/>
    </location>
    <ligand>
        <name>substrate</name>
    </ligand>
</feature>
<evidence type="ECO:0000256" key="11">
    <source>
        <dbReference type="ARBA" id="ARBA00069173"/>
    </source>
</evidence>
<dbReference type="Proteomes" id="UP000076962">
    <property type="component" value="Unassembled WGS sequence"/>
</dbReference>
<evidence type="ECO:0000259" key="14">
    <source>
        <dbReference type="Pfam" id="PF02749"/>
    </source>
</evidence>
<keyword evidence="16" id="KW-1185">Reference proteome</keyword>
<evidence type="ECO:0000256" key="7">
    <source>
        <dbReference type="ARBA" id="ARBA00022676"/>
    </source>
</evidence>
<dbReference type="Pfam" id="PF01729">
    <property type="entry name" value="QRPTase_C"/>
    <property type="match status" value="1"/>
</dbReference>
<keyword evidence="6" id="KW-0662">Pyridine nucleotide biosynthesis</keyword>
<comment type="pathway">
    <text evidence="2">Cofactor biosynthesis; NAD(+) biosynthesis; nicotinate D-ribonucleotide from quinolinate: step 1/1.</text>
</comment>
<evidence type="ECO:0000256" key="8">
    <source>
        <dbReference type="ARBA" id="ARBA00022679"/>
    </source>
</evidence>
<reference evidence="15 16" key="1">
    <citation type="submission" date="2016-05" db="EMBL/GenBank/DDBJ databases">
        <title>Single-cell genome of chain-forming Candidatus Thiomargarita nelsonii and comparison to other large sulfur-oxidizing bacteria.</title>
        <authorList>
            <person name="Winkel M."/>
            <person name="Salman V."/>
            <person name="Woyke T."/>
            <person name="Schulz-Vogt H."/>
            <person name="Richter M."/>
            <person name="Flood B."/>
            <person name="Bailey J."/>
            <person name="Amann R."/>
            <person name="Mussmann M."/>
        </authorList>
    </citation>
    <scope>NUCLEOTIDE SEQUENCE [LARGE SCALE GENOMIC DNA]</scope>
    <source>
        <strain evidence="15 16">THI036</strain>
    </source>
</reference>
<dbReference type="Pfam" id="PF02749">
    <property type="entry name" value="QRPTase_N"/>
    <property type="match status" value="1"/>
</dbReference>
<evidence type="ECO:0000256" key="3">
    <source>
        <dbReference type="ARBA" id="ARBA00009400"/>
    </source>
</evidence>
<dbReference type="EMBL" id="LUTY01000870">
    <property type="protein sequence ID" value="OAD22561.1"/>
    <property type="molecule type" value="Genomic_DNA"/>
</dbReference>
<dbReference type="InterPro" id="IPR013785">
    <property type="entry name" value="Aldolase_TIM"/>
</dbReference>
<dbReference type="FunFam" id="3.20.20.70:FF:000030">
    <property type="entry name" value="Nicotinate-nucleotide pyrophosphorylase, carboxylating"/>
    <property type="match status" value="1"/>
</dbReference>
<dbReference type="SUPFAM" id="SSF54675">
    <property type="entry name" value="Nicotinate/Quinolinate PRTase N-terminal domain-like"/>
    <property type="match status" value="1"/>
</dbReference>
<evidence type="ECO:0000256" key="1">
    <source>
        <dbReference type="ARBA" id="ARBA00003237"/>
    </source>
</evidence>
<protein>
    <recommendedName>
        <fullName evidence="11">Probable nicotinate-nucleotide pyrophosphorylase [carboxylating]</fullName>
        <ecNumber evidence="5">2.4.2.19</ecNumber>
    </recommendedName>
    <alternativeName>
        <fullName evidence="9">Quinolinate phosphoribosyltransferase [decarboxylating]</fullName>
    </alternativeName>
</protein>
<dbReference type="CDD" id="cd01572">
    <property type="entry name" value="QPRTase"/>
    <property type="match status" value="1"/>
</dbReference>
<dbReference type="PANTHER" id="PTHR32179:SF3">
    <property type="entry name" value="NICOTINATE-NUCLEOTIDE PYROPHOSPHORYLASE [CARBOXYLATING]"/>
    <property type="match status" value="1"/>
</dbReference>
<evidence type="ECO:0000256" key="6">
    <source>
        <dbReference type="ARBA" id="ARBA00022642"/>
    </source>
</evidence>
<feature type="binding site" evidence="12">
    <location>
        <position position="100"/>
    </location>
    <ligand>
        <name>substrate</name>
    </ligand>
</feature>
<evidence type="ECO:0000256" key="4">
    <source>
        <dbReference type="ARBA" id="ARBA00011218"/>
    </source>
</evidence>
<comment type="subunit">
    <text evidence="4">Hexamer formed by 3 homodimers.</text>
</comment>
<accession>A0A176S381</accession>
<dbReference type="GO" id="GO:0034213">
    <property type="term" value="P:quinolinate catabolic process"/>
    <property type="evidence" value="ECO:0007669"/>
    <property type="project" value="TreeGrafter"/>
</dbReference>
<feature type="binding site" evidence="12">
    <location>
        <position position="217"/>
    </location>
    <ligand>
        <name>substrate</name>
    </ligand>
</feature>
<dbReference type="InterPro" id="IPR037128">
    <property type="entry name" value="Quinolinate_PRibosylTase_N_sf"/>
</dbReference>
<dbReference type="FunFam" id="3.90.1170.20:FF:000001">
    <property type="entry name" value="Nicotinate-nucleotide diphosphorylase (Carboxylating)"/>
    <property type="match status" value="1"/>
</dbReference>
<feature type="binding site" evidence="12">
    <location>
        <begin position="240"/>
        <end position="242"/>
    </location>
    <ligand>
        <name>substrate</name>
    </ligand>
</feature>
<gene>
    <name evidence="15" type="ORF">THIOM_001627</name>
</gene>
<proteinExistence type="inferred from homology"/>
<evidence type="ECO:0000259" key="13">
    <source>
        <dbReference type="Pfam" id="PF01729"/>
    </source>
</evidence>
<feature type="binding site" evidence="12">
    <location>
        <begin position="133"/>
        <end position="135"/>
    </location>
    <ligand>
        <name>substrate</name>
    </ligand>
</feature>
<evidence type="ECO:0000256" key="12">
    <source>
        <dbReference type="PIRSR" id="PIRSR006250-1"/>
    </source>
</evidence>
<comment type="caution">
    <text evidence="15">The sequence shown here is derived from an EMBL/GenBank/DDBJ whole genome shotgun (WGS) entry which is preliminary data.</text>
</comment>
<evidence type="ECO:0000313" key="16">
    <source>
        <dbReference type="Proteomes" id="UP000076962"/>
    </source>
</evidence>
<dbReference type="InterPro" id="IPR036068">
    <property type="entry name" value="Nicotinate_pribotase-like_C"/>
</dbReference>
<organism evidence="15 16">
    <name type="scientific">Candidatus Thiomargarita nelsonii</name>
    <dbReference type="NCBI Taxonomy" id="1003181"/>
    <lineage>
        <taxon>Bacteria</taxon>
        <taxon>Pseudomonadati</taxon>
        <taxon>Pseudomonadota</taxon>
        <taxon>Gammaproteobacteria</taxon>
        <taxon>Thiotrichales</taxon>
        <taxon>Thiotrichaceae</taxon>
        <taxon>Thiomargarita</taxon>
    </lineage>
</organism>
<feature type="non-terminal residue" evidence="15">
    <location>
        <position position="266"/>
    </location>
</feature>
<dbReference type="PANTHER" id="PTHR32179">
    <property type="entry name" value="NICOTINATE-NUCLEOTIDE PYROPHOSPHORYLASE [CARBOXYLATING]"/>
    <property type="match status" value="1"/>
</dbReference>
<dbReference type="GO" id="GO:0009435">
    <property type="term" value="P:NAD+ biosynthetic process"/>
    <property type="evidence" value="ECO:0007669"/>
    <property type="project" value="UniProtKB-UniPathway"/>
</dbReference>
<comment type="similarity">
    <text evidence="3">Belongs to the NadC/ModD family.</text>
</comment>
<keyword evidence="8 15" id="KW-0808">Transferase</keyword>
<dbReference type="InterPro" id="IPR002638">
    <property type="entry name" value="Quinolinate_PRibosylTrfase_C"/>
</dbReference>
<sequence>MKSQQLPTDLVKTVQNALAEDIGSGDITAHLIAAETQAKAQVISREQAILCGTAWFEEVFKQLDSQVQITWHVQDGETVKPDQLLCELTGAARTLLTGERTALNFLQLLSGTATEVQGYVKTISGTGTRLLDTRKTLPCLRRAQKYAVRCGGGTNHRMGLYDAFLIKENHILAAGSITNAVAAARHQAAHLPVEVEVETLEQLREALQASADSLLLDNFSLPQLRQAVALVQGQIKLEASGGVTLESIRAIAQTGIDFISVGAITK</sequence>
<dbReference type="UniPathway" id="UPA00253">
    <property type="reaction ID" value="UER00331"/>
</dbReference>
<dbReference type="AlphaFoldDB" id="A0A176S381"/>
<evidence type="ECO:0000256" key="2">
    <source>
        <dbReference type="ARBA" id="ARBA00004893"/>
    </source>
</evidence>
<evidence type="ECO:0000313" key="15">
    <source>
        <dbReference type="EMBL" id="OAD22561.1"/>
    </source>
</evidence>
<comment type="function">
    <text evidence="1">Involved in the catabolism of quinolinic acid (QA).</text>
</comment>
<evidence type="ECO:0000256" key="10">
    <source>
        <dbReference type="ARBA" id="ARBA00047445"/>
    </source>
</evidence>
<evidence type="ECO:0000256" key="5">
    <source>
        <dbReference type="ARBA" id="ARBA00011944"/>
    </source>
</evidence>
<dbReference type="SUPFAM" id="SSF51690">
    <property type="entry name" value="Nicotinate/Quinolinate PRTase C-terminal domain-like"/>
    <property type="match status" value="1"/>
</dbReference>
<keyword evidence="7 15" id="KW-0328">Glycosyltransferase</keyword>
<dbReference type="NCBIfam" id="TIGR00078">
    <property type="entry name" value="nadC"/>
    <property type="match status" value="1"/>
</dbReference>
<dbReference type="GO" id="GO:0005737">
    <property type="term" value="C:cytoplasm"/>
    <property type="evidence" value="ECO:0007669"/>
    <property type="project" value="TreeGrafter"/>
</dbReference>
<feature type="domain" description="Quinolinate phosphoribosyl transferase N-terminal" evidence="14">
    <location>
        <begin position="26"/>
        <end position="110"/>
    </location>
</feature>
<evidence type="ECO:0000256" key="9">
    <source>
        <dbReference type="ARBA" id="ARBA00033102"/>
    </source>
</evidence>
<dbReference type="PIRSF" id="PIRSF006250">
    <property type="entry name" value="NadC_ModD"/>
    <property type="match status" value="1"/>
</dbReference>
<feature type="domain" description="Quinolinate phosphoribosyl transferase C-terminal" evidence="13">
    <location>
        <begin position="113"/>
        <end position="266"/>
    </location>
</feature>
<dbReference type="InterPro" id="IPR004393">
    <property type="entry name" value="NadC"/>
</dbReference>
<comment type="catalytic activity">
    <reaction evidence="10">
        <text>nicotinate beta-D-ribonucleotide + CO2 + diphosphate = quinolinate + 5-phospho-alpha-D-ribose 1-diphosphate + 2 H(+)</text>
        <dbReference type="Rhea" id="RHEA:12733"/>
        <dbReference type="ChEBI" id="CHEBI:15378"/>
        <dbReference type="ChEBI" id="CHEBI:16526"/>
        <dbReference type="ChEBI" id="CHEBI:29959"/>
        <dbReference type="ChEBI" id="CHEBI:33019"/>
        <dbReference type="ChEBI" id="CHEBI:57502"/>
        <dbReference type="ChEBI" id="CHEBI:58017"/>
        <dbReference type="EC" id="2.4.2.19"/>
    </reaction>
</comment>
<dbReference type="InterPro" id="IPR022412">
    <property type="entry name" value="Quinolinate_PRibosylTrfase_N"/>
</dbReference>
<feature type="binding site" evidence="12">
    <location>
        <begin position="261"/>
        <end position="263"/>
    </location>
    <ligand>
        <name>substrate</name>
    </ligand>
</feature>
<feature type="binding site" evidence="12">
    <location>
        <position position="196"/>
    </location>
    <ligand>
        <name>substrate</name>
    </ligand>
</feature>
<dbReference type="GO" id="GO:0004514">
    <property type="term" value="F:nicotinate-nucleotide diphosphorylase (carboxylating) activity"/>
    <property type="evidence" value="ECO:0007669"/>
    <property type="project" value="UniProtKB-EC"/>
</dbReference>
<dbReference type="Gene3D" id="3.90.1170.20">
    <property type="entry name" value="Quinolinate phosphoribosyl transferase, N-terminal domain"/>
    <property type="match status" value="1"/>
</dbReference>
<dbReference type="Gene3D" id="3.20.20.70">
    <property type="entry name" value="Aldolase class I"/>
    <property type="match status" value="1"/>
</dbReference>
<name>A0A176S381_9GAMM</name>
<dbReference type="InterPro" id="IPR027277">
    <property type="entry name" value="NadC/ModD"/>
</dbReference>
<dbReference type="EC" id="2.4.2.19" evidence="5"/>
<feature type="binding site" evidence="12">
    <location>
        <position position="167"/>
    </location>
    <ligand>
        <name>substrate</name>
    </ligand>
</feature>